<sequence length="266" mass="26897">MIEARREITGMQRRALIAERPLVGEFLGGGTAAVAIGPAVQDVPGSGAVTGAMAAVGLGATRGPTYAAVLCSEAQTGAPGSGQAGPKGVVGGHGSSTGVTHEHVTFLKPTGRTDALVWDVMRLLKRNIDPVAEDNLDVTLRNTRNFISSRVFELVNLCSDLRAHAATQRGAAMALQGQLVEARREIVGLQRRAMAAEQPLVVGGGAAAVKVGPAVQGVPGSGAVAGSTTAVDLGTARGLTYAAVLSSGVPAGPLVPRTATRSDIVQ</sequence>
<organism evidence="1 2">
    <name type="scientific">Hyalomma asiaticum</name>
    <name type="common">Tick</name>
    <dbReference type="NCBI Taxonomy" id="266040"/>
    <lineage>
        <taxon>Eukaryota</taxon>
        <taxon>Metazoa</taxon>
        <taxon>Ecdysozoa</taxon>
        <taxon>Arthropoda</taxon>
        <taxon>Chelicerata</taxon>
        <taxon>Arachnida</taxon>
        <taxon>Acari</taxon>
        <taxon>Parasitiformes</taxon>
        <taxon>Ixodida</taxon>
        <taxon>Ixodoidea</taxon>
        <taxon>Ixodidae</taxon>
        <taxon>Hyalomminae</taxon>
        <taxon>Hyalomma</taxon>
    </lineage>
</organism>
<reference evidence="1" key="1">
    <citation type="submission" date="2020-05" db="EMBL/GenBank/DDBJ databases">
        <title>Large-scale comparative analyses of tick genomes elucidate their genetic diversity and vector capacities.</title>
        <authorList>
            <person name="Jia N."/>
            <person name="Wang J."/>
            <person name="Shi W."/>
            <person name="Du L."/>
            <person name="Sun Y."/>
            <person name="Zhan W."/>
            <person name="Jiang J."/>
            <person name="Wang Q."/>
            <person name="Zhang B."/>
            <person name="Ji P."/>
            <person name="Sakyi L.B."/>
            <person name="Cui X."/>
            <person name="Yuan T."/>
            <person name="Jiang B."/>
            <person name="Yang W."/>
            <person name="Lam T.T.-Y."/>
            <person name="Chang Q."/>
            <person name="Ding S."/>
            <person name="Wang X."/>
            <person name="Zhu J."/>
            <person name="Ruan X."/>
            <person name="Zhao L."/>
            <person name="Wei J."/>
            <person name="Que T."/>
            <person name="Du C."/>
            <person name="Cheng J."/>
            <person name="Dai P."/>
            <person name="Han X."/>
            <person name="Huang E."/>
            <person name="Gao Y."/>
            <person name="Liu J."/>
            <person name="Shao H."/>
            <person name="Ye R."/>
            <person name="Li L."/>
            <person name="Wei W."/>
            <person name="Wang X."/>
            <person name="Wang C."/>
            <person name="Yang T."/>
            <person name="Huo Q."/>
            <person name="Li W."/>
            <person name="Guo W."/>
            <person name="Chen H."/>
            <person name="Zhou L."/>
            <person name="Ni X."/>
            <person name="Tian J."/>
            <person name="Zhou Y."/>
            <person name="Sheng Y."/>
            <person name="Liu T."/>
            <person name="Pan Y."/>
            <person name="Xia L."/>
            <person name="Li J."/>
            <person name="Zhao F."/>
            <person name="Cao W."/>
        </authorList>
    </citation>
    <scope>NUCLEOTIDE SEQUENCE</scope>
    <source>
        <strain evidence="1">Hyas-2018</strain>
    </source>
</reference>
<name>A0ACB7T561_HYAAI</name>
<keyword evidence="2" id="KW-1185">Reference proteome</keyword>
<evidence type="ECO:0000313" key="1">
    <source>
        <dbReference type="EMBL" id="KAH6941119.1"/>
    </source>
</evidence>
<comment type="caution">
    <text evidence="1">The sequence shown here is derived from an EMBL/GenBank/DDBJ whole genome shotgun (WGS) entry which is preliminary data.</text>
</comment>
<dbReference type="EMBL" id="CM023491">
    <property type="protein sequence ID" value="KAH6941119.1"/>
    <property type="molecule type" value="Genomic_DNA"/>
</dbReference>
<gene>
    <name evidence="1" type="ORF">HPB50_013871</name>
</gene>
<protein>
    <submittedName>
        <fullName evidence="1">Uncharacterized protein</fullName>
    </submittedName>
</protein>
<dbReference type="Proteomes" id="UP000821845">
    <property type="component" value="Chromosome 11"/>
</dbReference>
<proteinExistence type="predicted"/>
<evidence type="ECO:0000313" key="2">
    <source>
        <dbReference type="Proteomes" id="UP000821845"/>
    </source>
</evidence>
<accession>A0ACB7T561</accession>